<dbReference type="EMBL" id="CAHIKZ030001813">
    <property type="protein sequence ID" value="CAE1275127.1"/>
    <property type="molecule type" value="Genomic_DNA"/>
</dbReference>
<keyword evidence="3" id="KW-1185">Reference proteome</keyword>
<dbReference type="Proteomes" id="UP000597762">
    <property type="component" value="Unassembled WGS sequence"/>
</dbReference>
<feature type="region of interest" description="Disordered" evidence="1">
    <location>
        <begin position="29"/>
        <end position="146"/>
    </location>
</feature>
<evidence type="ECO:0000256" key="1">
    <source>
        <dbReference type="SAM" id="MobiDB-lite"/>
    </source>
</evidence>
<dbReference type="AlphaFoldDB" id="A0A812CRF7"/>
<accession>A0A812CRF7</accession>
<feature type="compositionally biased region" description="Low complexity" evidence="1">
    <location>
        <begin position="77"/>
        <end position="100"/>
    </location>
</feature>
<evidence type="ECO:0000313" key="3">
    <source>
        <dbReference type="Proteomes" id="UP000597762"/>
    </source>
</evidence>
<proteinExistence type="predicted"/>
<reference evidence="2" key="1">
    <citation type="submission" date="2021-01" db="EMBL/GenBank/DDBJ databases">
        <authorList>
            <person name="Li R."/>
            <person name="Bekaert M."/>
        </authorList>
    </citation>
    <scope>NUCLEOTIDE SEQUENCE</scope>
    <source>
        <strain evidence="2">Farmed</strain>
    </source>
</reference>
<organism evidence="2 3">
    <name type="scientific">Acanthosepion pharaonis</name>
    <name type="common">Pharaoh cuttlefish</name>
    <name type="synonym">Sepia pharaonis</name>
    <dbReference type="NCBI Taxonomy" id="158019"/>
    <lineage>
        <taxon>Eukaryota</taxon>
        <taxon>Metazoa</taxon>
        <taxon>Spiralia</taxon>
        <taxon>Lophotrochozoa</taxon>
        <taxon>Mollusca</taxon>
        <taxon>Cephalopoda</taxon>
        <taxon>Coleoidea</taxon>
        <taxon>Decapodiformes</taxon>
        <taxon>Sepiida</taxon>
        <taxon>Sepiina</taxon>
        <taxon>Sepiidae</taxon>
        <taxon>Acanthosepion</taxon>
    </lineage>
</organism>
<protein>
    <submittedName>
        <fullName evidence="2">Uncharacterized protein</fullName>
    </submittedName>
</protein>
<feature type="compositionally biased region" description="Low complexity" evidence="1">
    <location>
        <begin position="41"/>
        <end position="66"/>
    </location>
</feature>
<sequence length="202" mass="21879">MISSINQSLSFSLSLSIYLSIYQEQQADPTSAGAAGRPNFSSSSSSNKPTQLQLQQQADQTSAAAAGRPNFSSSSRPTQLQQQQQQQQQADPTLAAAAAAGRPNIISSSRPTQFQQQQQADMTSVAAAGRPNFSSSSNNRLHDSTSLHSATWTKRLHQRRPRRSSLSLFLSADALFTKVPTSGHRLDLEHHCSIRPTSELSL</sequence>
<comment type="caution">
    <text evidence="2">The sequence shown here is derived from an EMBL/GenBank/DDBJ whole genome shotgun (WGS) entry which is preliminary data.</text>
</comment>
<evidence type="ECO:0000313" key="2">
    <source>
        <dbReference type="EMBL" id="CAE1275127.1"/>
    </source>
</evidence>
<name>A0A812CRF7_ACAPH</name>
<gene>
    <name evidence="2" type="ORF">SPHA_39301</name>
</gene>